<dbReference type="OrthoDB" id="10456138at2759"/>
<evidence type="ECO:0000256" key="1">
    <source>
        <dbReference type="SAM" id="MobiDB-lite"/>
    </source>
</evidence>
<protein>
    <submittedName>
        <fullName evidence="2">Uncharacterized protein</fullName>
    </submittedName>
</protein>
<evidence type="ECO:0000313" key="2">
    <source>
        <dbReference type="EMBL" id="GFY69047.1"/>
    </source>
</evidence>
<organism evidence="2 3">
    <name type="scientific">Trichonephila inaurata madagascariensis</name>
    <dbReference type="NCBI Taxonomy" id="2747483"/>
    <lineage>
        <taxon>Eukaryota</taxon>
        <taxon>Metazoa</taxon>
        <taxon>Ecdysozoa</taxon>
        <taxon>Arthropoda</taxon>
        <taxon>Chelicerata</taxon>
        <taxon>Arachnida</taxon>
        <taxon>Araneae</taxon>
        <taxon>Araneomorphae</taxon>
        <taxon>Entelegynae</taxon>
        <taxon>Araneoidea</taxon>
        <taxon>Nephilidae</taxon>
        <taxon>Trichonephila</taxon>
        <taxon>Trichonephila inaurata</taxon>
    </lineage>
</organism>
<accession>A0A8X6YE94</accession>
<feature type="region of interest" description="Disordered" evidence="1">
    <location>
        <begin position="30"/>
        <end position="58"/>
    </location>
</feature>
<dbReference type="AlphaFoldDB" id="A0A8X6YE94"/>
<dbReference type="EMBL" id="BMAV01017418">
    <property type="protein sequence ID" value="GFY69047.1"/>
    <property type="molecule type" value="Genomic_DNA"/>
</dbReference>
<comment type="caution">
    <text evidence="2">The sequence shown here is derived from an EMBL/GenBank/DDBJ whole genome shotgun (WGS) entry which is preliminary data.</text>
</comment>
<feature type="region of interest" description="Disordered" evidence="1">
    <location>
        <begin position="161"/>
        <end position="204"/>
    </location>
</feature>
<keyword evidence="3" id="KW-1185">Reference proteome</keyword>
<proteinExistence type="predicted"/>
<sequence length="347" mass="37548">MEHIWLNPILSKSNLDPNFNLNSLQEGNSQLVQAPSSSPNAQSSPLVRSHNSSPNADQVLASGSQSLLTSEVDSAFPEMRPQSTFYSFFPPLQQVQRSSPNAQSSPLVRSHNSSPTADQLLASGSQSLSPSGMDRSFSGMRIQNSFAQSPVHSPALQLILTPNSSPNAQLPPSVRSHNSSPSADQLLASGSHSSSPPGMDPSEMKMSNLLVQSPFYSSALNILRGDPPPYSESRQCTQTDEMKNYAVLETYQPHQTYQELQEARSFPATDALSCLKSLNAGQFYPSVLDTYQDNILGTYSQAREDYGPFRLAPDGIGSAGSSINASPVMDHEQNSGGKFIFKLKSNY</sequence>
<gene>
    <name evidence="2" type="ORF">TNIN_149671</name>
</gene>
<dbReference type="Proteomes" id="UP000886998">
    <property type="component" value="Unassembled WGS sequence"/>
</dbReference>
<feature type="region of interest" description="Disordered" evidence="1">
    <location>
        <begin position="94"/>
        <end position="137"/>
    </location>
</feature>
<evidence type="ECO:0000313" key="3">
    <source>
        <dbReference type="Proteomes" id="UP000886998"/>
    </source>
</evidence>
<feature type="compositionally biased region" description="Low complexity" evidence="1">
    <location>
        <begin position="33"/>
        <end position="45"/>
    </location>
</feature>
<name>A0A8X6YE94_9ARAC</name>
<feature type="compositionally biased region" description="Polar residues" evidence="1">
    <location>
        <begin position="94"/>
        <end position="130"/>
    </location>
</feature>
<feature type="compositionally biased region" description="Polar residues" evidence="1">
    <location>
        <begin position="49"/>
        <end position="58"/>
    </location>
</feature>
<feature type="compositionally biased region" description="Polar residues" evidence="1">
    <location>
        <begin position="161"/>
        <end position="196"/>
    </location>
</feature>
<reference evidence="2" key="1">
    <citation type="submission" date="2020-08" db="EMBL/GenBank/DDBJ databases">
        <title>Multicomponent nature underlies the extraordinary mechanical properties of spider dragline silk.</title>
        <authorList>
            <person name="Kono N."/>
            <person name="Nakamura H."/>
            <person name="Mori M."/>
            <person name="Yoshida Y."/>
            <person name="Ohtoshi R."/>
            <person name="Malay A.D."/>
            <person name="Moran D.A.P."/>
            <person name="Tomita M."/>
            <person name="Numata K."/>
            <person name="Arakawa K."/>
        </authorList>
    </citation>
    <scope>NUCLEOTIDE SEQUENCE</scope>
</reference>